<keyword evidence="3" id="KW-1185">Reference proteome</keyword>
<dbReference type="Pfam" id="PF15975">
    <property type="entry name" value="Flot"/>
    <property type="match status" value="1"/>
</dbReference>
<name>A0ABS8CXE0_9FIRM</name>
<accession>A0ABS8CXE0</accession>
<dbReference type="InterPro" id="IPR027705">
    <property type="entry name" value="Flotillin_fam"/>
</dbReference>
<dbReference type="InterPro" id="IPR031905">
    <property type="entry name" value="Flotillin_C"/>
</dbReference>
<evidence type="ECO:0000259" key="1">
    <source>
        <dbReference type="Pfam" id="PF15975"/>
    </source>
</evidence>
<evidence type="ECO:0000313" key="2">
    <source>
        <dbReference type="EMBL" id="MCB5446143.1"/>
    </source>
</evidence>
<protein>
    <recommendedName>
        <fullName evidence="1">Flotillin C-terminal domain-containing protein</fullName>
    </recommendedName>
</protein>
<organism evidence="2 3">
    <name type="scientific">Intestinibacter bartlettii</name>
    <dbReference type="NCBI Taxonomy" id="261299"/>
    <lineage>
        <taxon>Bacteria</taxon>
        <taxon>Bacillati</taxon>
        <taxon>Bacillota</taxon>
        <taxon>Clostridia</taxon>
        <taxon>Peptostreptococcales</taxon>
        <taxon>Peptostreptococcaceae</taxon>
        <taxon>Intestinibacter</taxon>
    </lineage>
</organism>
<dbReference type="EMBL" id="JAJBMB010000006">
    <property type="protein sequence ID" value="MCB5446143.1"/>
    <property type="molecule type" value="Genomic_DNA"/>
</dbReference>
<comment type="caution">
    <text evidence="2">The sequence shown here is derived from an EMBL/GenBank/DDBJ whole genome shotgun (WGS) entry which is preliminary data.</text>
</comment>
<dbReference type="Proteomes" id="UP001299409">
    <property type="component" value="Unassembled WGS sequence"/>
</dbReference>
<proteinExistence type="predicted"/>
<sequence>MRAKGDAEAEAIRAKGIAEAQGIEKKAEAMAKMEKAAVMEMYFKALPDVVKAASAPLANVDKITMYGDGNNTKLVKDIMSTVTQVTDGLKESTGIDLNDVLASFTGAKMAMDAIEKKKDDQNIDIVDDKVDDNSDLSTNEN</sequence>
<evidence type="ECO:0000313" key="3">
    <source>
        <dbReference type="Proteomes" id="UP001299409"/>
    </source>
</evidence>
<dbReference type="PANTHER" id="PTHR13806">
    <property type="entry name" value="FLOTILLIN-RELATED"/>
    <property type="match status" value="1"/>
</dbReference>
<dbReference type="RefSeq" id="WP_226914955.1">
    <property type="nucleotide sequence ID" value="NZ_BAABXU010000001.1"/>
</dbReference>
<gene>
    <name evidence="2" type="ORF">LIP50_08020</name>
</gene>
<feature type="domain" description="Flotillin C-terminal" evidence="1">
    <location>
        <begin position="6"/>
        <end position="115"/>
    </location>
</feature>
<reference evidence="2 3" key="1">
    <citation type="submission" date="2021-10" db="EMBL/GenBank/DDBJ databases">
        <title>Collection of gut derived symbiotic bacterial strains cultured from healthy donors.</title>
        <authorList>
            <person name="Lin H."/>
            <person name="Littmann E."/>
            <person name="Claire K."/>
            <person name="Pamer E."/>
        </authorList>
    </citation>
    <scope>NUCLEOTIDE SEQUENCE [LARGE SCALE GENOMIC DNA]</scope>
    <source>
        <strain evidence="2 3">MSK.17.68</strain>
    </source>
</reference>
<dbReference type="PANTHER" id="PTHR13806:SF46">
    <property type="entry name" value="FLOTILLIN-1-RELATED"/>
    <property type="match status" value="1"/>
</dbReference>